<dbReference type="RefSeq" id="WP_034424554.1">
    <property type="nucleotide sequence ID" value="NZ_CP045798.1"/>
</dbReference>
<dbReference type="InterPro" id="IPR008205">
    <property type="entry name" value="GGGP_HepGP_synthase"/>
</dbReference>
<dbReference type="AlphaFoldDB" id="A0A7G6DYL7"/>
<dbReference type="GO" id="GO:0046872">
    <property type="term" value="F:metal ion binding"/>
    <property type="evidence" value="ECO:0007669"/>
    <property type="project" value="UniProtKB-KW"/>
</dbReference>
<keyword evidence="7" id="KW-1208">Phospholipid metabolism</keyword>
<dbReference type="KEGG" id="tfr:BR63_00400"/>
<evidence type="ECO:0000313" key="10">
    <source>
        <dbReference type="Proteomes" id="UP000515847"/>
    </source>
</evidence>
<dbReference type="NCBIfam" id="TIGR01768">
    <property type="entry name" value="GGGP-family"/>
    <property type="match status" value="1"/>
</dbReference>
<evidence type="ECO:0000256" key="1">
    <source>
        <dbReference type="ARBA" id="ARBA00022516"/>
    </source>
</evidence>
<dbReference type="NCBIfam" id="NF003199">
    <property type="entry name" value="PRK04169.1-3"/>
    <property type="match status" value="1"/>
</dbReference>
<keyword evidence="3" id="KW-0479">Metal-binding</keyword>
<dbReference type="PANTHER" id="PTHR40029">
    <property type="match status" value="1"/>
</dbReference>
<dbReference type="GO" id="GO:0120536">
    <property type="term" value="F:heptaprenylglyceryl phosphate synthase activity"/>
    <property type="evidence" value="ECO:0007669"/>
    <property type="project" value="UniProtKB-ARBA"/>
</dbReference>
<evidence type="ECO:0000313" key="9">
    <source>
        <dbReference type="EMBL" id="QNB44921.1"/>
    </source>
</evidence>
<dbReference type="Gene3D" id="3.20.20.390">
    <property type="entry name" value="FMN-linked oxidoreductases"/>
    <property type="match status" value="1"/>
</dbReference>
<dbReference type="PANTHER" id="PTHR40029:SF2">
    <property type="entry name" value="HEPTAPRENYLGLYCERYL PHOSPHATE SYNTHASE"/>
    <property type="match status" value="1"/>
</dbReference>
<proteinExistence type="predicted"/>
<dbReference type="EC" id="2.5.1.n9" evidence="9"/>
<keyword evidence="4" id="KW-0460">Magnesium</keyword>
<evidence type="ECO:0000256" key="3">
    <source>
        <dbReference type="ARBA" id="ARBA00022723"/>
    </source>
</evidence>
<evidence type="ECO:0000256" key="5">
    <source>
        <dbReference type="ARBA" id="ARBA00023098"/>
    </source>
</evidence>
<sequence length="230" mass="25905">MPKAFAWSKWRTIAKLDPEKTLENTKLHRLVKSPVLDAIVVGGTQGITYTNTSQLIKQIKEAGYRGPLLQEVSSLESITPEADYYFIPLVLNAGNLEWMRDAHLRALKSFGHLIDWSRVAVEGYLVFNPYSAVAELTSAVVPEKEDVLAYLDYAENILHLPIFYIEFSGSFADMELLEAVGQRRRRIHLVYGGGVRQARQVAQVLQYVDTVVIGNGLYEGNDILKDVFQC</sequence>
<protein>
    <submittedName>
        <fullName evidence="9">Heptaprenylglyceryl phosphate synthase</fullName>
        <ecNumber evidence="9">2.5.1.n9</ecNumber>
    </submittedName>
</protein>
<dbReference type="Proteomes" id="UP000515847">
    <property type="component" value="Chromosome"/>
</dbReference>
<dbReference type="InterPro" id="IPR039074">
    <property type="entry name" value="GGGP/HepGP_synthase_I"/>
</dbReference>
<dbReference type="GO" id="GO:0046474">
    <property type="term" value="P:glycerophospholipid biosynthetic process"/>
    <property type="evidence" value="ECO:0007669"/>
    <property type="project" value="TreeGrafter"/>
</dbReference>
<gene>
    <name evidence="9" type="ORF">BR63_00400</name>
</gene>
<dbReference type="OrthoDB" id="2381757at2"/>
<evidence type="ECO:0000256" key="4">
    <source>
        <dbReference type="ARBA" id="ARBA00022842"/>
    </source>
</evidence>
<name>A0A7G6DYL7_THEFR</name>
<evidence type="ECO:0000256" key="7">
    <source>
        <dbReference type="ARBA" id="ARBA00023264"/>
    </source>
</evidence>
<keyword evidence="10" id="KW-1185">Reference proteome</keyword>
<evidence type="ECO:0000256" key="8">
    <source>
        <dbReference type="ARBA" id="ARBA00048318"/>
    </source>
</evidence>
<organism evidence="9 10">
    <name type="scientific">Thermanaerosceptrum fracticalcis</name>
    <dbReference type="NCBI Taxonomy" id="1712410"/>
    <lineage>
        <taxon>Bacteria</taxon>
        <taxon>Bacillati</taxon>
        <taxon>Bacillota</taxon>
        <taxon>Clostridia</taxon>
        <taxon>Eubacteriales</taxon>
        <taxon>Peptococcaceae</taxon>
        <taxon>Thermanaerosceptrum</taxon>
    </lineage>
</organism>
<evidence type="ECO:0000256" key="6">
    <source>
        <dbReference type="ARBA" id="ARBA00023209"/>
    </source>
</evidence>
<dbReference type="EMBL" id="CP045798">
    <property type="protein sequence ID" value="QNB44921.1"/>
    <property type="molecule type" value="Genomic_DNA"/>
</dbReference>
<keyword evidence="5" id="KW-0443">Lipid metabolism</keyword>
<dbReference type="Pfam" id="PF01884">
    <property type="entry name" value="PcrB"/>
    <property type="match status" value="1"/>
</dbReference>
<reference evidence="9 10" key="1">
    <citation type="journal article" date="2019" name="Front. Microbiol.">
        <title>Thermoanaerosceptrum fracticalcis gen. nov. sp. nov., a Novel Fumarate-Fermenting Microorganism From a Deep Fractured Carbonate Aquifer of the US Great Basin.</title>
        <authorList>
            <person name="Hamilton-Brehm S.D."/>
            <person name="Stewart L.E."/>
            <person name="Zavarin M."/>
            <person name="Caldwell M."/>
            <person name="Lawson P.A."/>
            <person name="Onstott T.C."/>
            <person name="Grzymski J."/>
            <person name="Neveux I."/>
            <person name="Lollar B.S."/>
            <person name="Russell C.E."/>
            <person name="Moser D.P."/>
        </authorList>
    </citation>
    <scope>NUCLEOTIDE SEQUENCE [LARGE SCALE GENOMIC DNA]</scope>
    <source>
        <strain evidence="9 10">DRI-13</strain>
    </source>
</reference>
<dbReference type="SUPFAM" id="SSF51395">
    <property type="entry name" value="FMN-linked oxidoreductases"/>
    <property type="match status" value="1"/>
</dbReference>
<comment type="catalytic activity">
    <reaction evidence="8">
        <text>sn-glycerol 1-phosphate + all-trans-heptaprenyl diphosphate = 3-heptaprenyl-sn-glycero-1-phosphate + diphosphate</text>
        <dbReference type="Rhea" id="RHEA:33495"/>
        <dbReference type="ChEBI" id="CHEBI:33019"/>
        <dbReference type="ChEBI" id="CHEBI:57685"/>
        <dbReference type="ChEBI" id="CHEBI:58206"/>
        <dbReference type="ChEBI" id="CHEBI:64781"/>
        <dbReference type="EC" id="2.5.1.n9"/>
    </reaction>
</comment>
<keyword evidence="1" id="KW-0444">Lipid biosynthesis</keyword>
<dbReference type="CDD" id="cd02812">
    <property type="entry name" value="PcrB_like"/>
    <property type="match status" value="1"/>
</dbReference>
<evidence type="ECO:0000256" key="2">
    <source>
        <dbReference type="ARBA" id="ARBA00022679"/>
    </source>
</evidence>
<keyword evidence="2 9" id="KW-0808">Transferase</keyword>
<keyword evidence="6" id="KW-0594">Phospholipid biosynthesis</keyword>
<accession>A0A7G6DYL7</accession>
<dbReference type="InterPro" id="IPR038597">
    <property type="entry name" value="GGGP/HepGP_synthase_sf"/>
</dbReference>